<feature type="domain" description="ABC transporter" evidence="5">
    <location>
        <begin position="40"/>
        <end position="285"/>
    </location>
</feature>
<keyword evidence="1" id="KW-0479">Metal-binding</keyword>
<keyword evidence="1" id="KW-0408">Iron</keyword>
<dbReference type="InterPro" id="IPR034348">
    <property type="entry name" value="RLI_dom_1"/>
</dbReference>
<dbReference type="SUPFAM" id="SSF52540">
    <property type="entry name" value="P-loop containing nucleoside triphosphate hydrolases"/>
    <property type="match status" value="2"/>
</dbReference>
<dbReference type="OrthoDB" id="6593433at2759"/>
<proteinExistence type="predicted"/>
<dbReference type="InterPro" id="IPR017896">
    <property type="entry name" value="4Fe4S_Fe-S-bd"/>
</dbReference>
<sequence>MVISSKLCIEVTPASKLAFISEELCIGCGICVKKCPFDAIEIINLPKDLDKDTTHRYGPNSFKLHRLPVPRPGQVLGLVGTNGIGKSTALKVLAGKLKPNLGRFTNPPDWQEILTYFRGSELQNYFTRMLEDNLKAIIKPQYVDNIAKDNQGNVGQLLAQYDERDMKEELGVDLQLTQVMDRNVENLSGGELQRYAIAAVAVRNAEIYMFDEPSSYLDVKQRLKAAQVIRSLLRPDSYVIVVEHDLSVLDYLSDFICCLYGKPGVFGVVTLPFSVREGINIFLEGIVPTENLRFRDESLTFKVAETPQESADEIETYAEYKYPTMTKTQGNFKLKVVGGEFTDSQIVVMLGENGTGKTTFIRMLAGHLKPDSVEGSDVEIPEFNVSYKPQKITPKFQGTVRTLLHEKIRGSYMHPQFVSDVMKPLLIEQLMDQEVLNLSGGELQRVALTLCLGKPADIYLIDEPSAYLDSEQRIVASKVIKRFILHAKKTAFVVEHDFIMATYLADRVIVYEGQPSIDCTANSPQSLLTGMNLFLSEVEKTNMVNQAKGCPRISAGVIVHKNIRLDNIPLSGGTGIGGMIAGGAASAAYGASHLAQGAAHHGYGHELYGLVGVG</sequence>
<dbReference type="Proteomes" id="UP000653305">
    <property type="component" value="Unassembled WGS sequence"/>
</dbReference>
<dbReference type="GO" id="GO:0005737">
    <property type="term" value="C:cytoplasm"/>
    <property type="evidence" value="ECO:0007669"/>
    <property type="project" value="UniProtKB-ARBA"/>
</dbReference>
<dbReference type="GO" id="GO:0006412">
    <property type="term" value="P:translation"/>
    <property type="evidence" value="ECO:0007669"/>
    <property type="project" value="UniProtKB-ARBA"/>
</dbReference>
<dbReference type="NCBIfam" id="NF009945">
    <property type="entry name" value="PRK13409.1"/>
    <property type="match status" value="1"/>
</dbReference>
<dbReference type="GO" id="GO:0016887">
    <property type="term" value="F:ATP hydrolysis activity"/>
    <property type="evidence" value="ECO:0007669"/>
    <property type="project" value="InterPro"/>
</dbReference>
<dbReference type="AlphaFoldDB" id="A0A830B1N4"/>
<dbReference type="FunFam" id="3.40.50.300:FF:000152">
    <property type="entry name" value="ATP-binding cassette, sub-family E, member 1"/>
    <property type="match status" value="1"/>
</dbReference>
<evidence type="ECO:0000259" key="5">
    <source>
        <dbReference type="PROSITE" id="PS50893"/>
    </source>
</evidence>
<dbReference type="Pfam" id="PF00037">
    <property type="entry name" value="Fer4"/>
    <property type="match status" value="1"/>
</dbReference>
<dbReference type="PROSITE" id="PS50893">
    <property type="entry name" value="ABC_TRANSPORTER_2"/>
    <property type="match status" value="2"/>
</dbReference>
<dbReference type="SMART" id="SM00382">
    <property type="entry name" value="AAA"/>
    <property type="match status" value="2"/>
</dbReference>
<reference evidence="7" key="1">
    <citation type="submission" date="2020-07" db="EMBL/GenBank/DDBJ databases">
        <title>Ethylene signaling mediates host invasion by parasitic plants.</title>
        <authorList>
            <person name="Yoshida S."/>
        </authorList>
    </citation>
    <scope>NUCLEOTIDE SEQUENCE</scope>
    <source>
        <strain evidence="7">Okayama</strain>
    </source>
</reference>
<feature type="domain" description="ABC transporter" evidence="5">
    <location>
        <begin position="314"/>
        <end position="538"/>
    </location>
</feature>
<dbReference type="InterPro" id="IPR017900">
    <property type="entry name" value="4Fe4S_Fe_S_CS"/>
</dbReference>
<feature type="domain" description="4Fe-4S ferredoxin-type" evidence="6">
    <location>
        <begin position="16"/>
        <end position="45"/>
    </location>
</feature>
<keyword evidence="4" id="KW-0411">Iron-sulfur</keyword>
<dbReference type="GO" id="GO:0051539">
    <property type="term" value="F:4 iron, 4 sulfur cluster binding"/>
    <property type="evidence" value="ECO:0007669"/>
    <property type="project" value="UniProtKB-KW"/>
</dbReference>
<keyword evidence="3" id="KW-0067">ATP-binding</keyword>
<evidence type="ECO:0000256" key="1">
    <source>
        <dbReference type="ARBA" id="ARBA00022485"/>
    </source>
</evidence>
<dbReference type="PANTHER" id="PTHR19248">
    <property type="entry name" value="ATP-BINDING TRANSPORT PROTEIN-RELATED"/>
    <property type="match status" value="1"/>
</dbReference>
<dbReference type="InterPro" id="IPR013283">
    <property type="entry name" value="RLI1"/>
</dbReference>
<accession>A0A830B1N4</accession>
<dbReference type="InterPro" id="IPR027417">
    <property type="entry name" value="P-loop_NTPase"/>
</dbReference>
<keyword evidence="8" id="KW-1185">Reference proteome</keyword>
<dbReference type="InterPro" id="IPR017871">
    <property type="entry name" value="ABC_transporter-like_CS"/>
</dbReference>
<dbReference type="InterPro" id="IPR003439">
    <property type="entry name" value="ABC_transporter-like_ATP-bd"/>
</dbReference>
<dbReference type="PROSITE" id="PS51379">
    <property type="entry name" value="4FE4S_FER_2"/>
    <property type="match status" value="1"/>
</dbReference>
<evidence type="ECO:0000256" key="2">
    <source>
        <dbReference type="ARBA" id="ARBA00022741"/>
    </source>
</evidence>
<evidence type="ECO:0000313" key="8">
    <source>
        <dbReference type="Proteomes" id="UP000653305"/>
    </source>
</evidence>
<organism evidence="7 8">
    <name type="scientific">Phtheirospermum japonicum</name>
    <dbReference type="NCBI Taxonomy" id="374723"/>
    <lineage>
        <taxon>Eukaryota</taxon>
        <taxon>Viridiplantae</taxon>
        <taxon>Streptophyta</taxon>
        <taxon>Embryophyta</taxon>
        <taxon>Tracheophyta</taxon>
        <taxon>Spermatophyta</taxon>
        <taxon>Magnoliopsida</taxon>
        <taxon>eudicotyledons</taxon>
        <taxon>Gunneridae</taxon>
        <taxon>Pentapetalae</taxon>
        <taxon>asterids</taxon>
        <taxon>lamiids</taxon>
        <taxon>Lamiales</taxon>
        <taxon>Orobanchaceae</taxon>
        <taxon>Orobanchaceae incertae sedis</taxon>
        <taxon>Phtheirospermum</taxon>
    </lineage>
</organism>
<dbReference type="GO" id="GO:0005524">
    <property type="term" value="F:ATP binding"/>
    <property type="evidence" value="ECO:0007669"/>
    <property type="project" value="UniProtKB-KW"/>
</dbReference>
<evidence type="ECO:0000256" key="4">
    <source>
        <dbReference type="ARBA" id="ARBA00023014"/>
    </source>
</evidence>
<dbReference type="GO" id="GO:0060255">
    <property type="term" value="P:regulation of macromolecule metabolic process"/>
    <property type="evidence" value="ECO:0007669"/>
    <property type="project" value="UniProtKB-ARBA"/>
</dbReference>
<evidence type="ECO:0000256" key="3">
    <source>
        <dbReference type="ARBA" id="ARBA00022840"/>
    </source>
</evidence>
<keyword evidence="2" id="KW-0547">Nucleotide-binding</keyword>
<evidence type="ECO:0000259" key="6">
    <source>
        <dbReference type="PROSITE" id="PS51379"/>
    </source>
</evidence>
<dbReference type="PRINTS" id="PR01868">
    <property type="entry name" value="ABCEFAMILY"/>
</dbReference>
<evidence type="ECO:0000313" key="7">
    <source>
        <dbReference type="EMBL" id="GFP81530.1"/>
    </source>
</evidence>
<dbReference type="Gene3D" id="3.40.50.300">
    <property type="entry name" value="P-loop containing nucleotide triphosphate hydrolases"/>
    <property type="match status" value="2"/>
</dbReference>
<dbReference type="PROSITE" id="PS00198">
    <property type="entry name" value="4FE4S_FER_1"/>
    <property type="match status" value="1"/>
</dbReference>
<gene>
    <name evidence="7" type="ORF">PHJA_000296300</name>
</gene>
<dbReference type="SUPFAM" id="SSF54862">
    <property type="entry name" value="4Fe-4S ferredoxins"/>
    <property type="match status" value="1"/>
</dbReference>
<dbReference type="Pfam" id="PF00005">
    <property type="entry name" value="ABC_tran"/>
    <property type="match status" value="2"/>
</dbReference>
<dbReference type="EMBL" id="BMAC01000031">
    <property type="protein sequence ID" value="GFP81530.1"/>
    <property type="molecule type" value="Genomic_DNA"/>
</dbReference>
<comment type="caution">
    <text evidence="7">The sequence shown here is derived from an EMBL/GenBank/DDBJ whole genome shotgun (WGS) entry which is preliminary data.</text>
</comment>
<keyword evidence="1" id="KW-0004">4Fe-4S</keyword>
<protein>
    <submittedName>
        <fullName evidence="7">ABC transporter e family member 2</fullName>
    </submittedName>
</protein>
<dbReference type="InterPro" id="IPR003593">
    <property type="entry name" value="AAA+_ATPase"/>
</dbReference>
<dbReference type="PROSITE" id="PS00211">
    <property type="entry name" value="ABC_TRANSPORTER_1"/>
    <property type="match status" value="1"/>
</dbReference>
<dbReference type="FunFam" id="3.40.50.300:FF:000144">
    <property type="entry name" value="ATP-binding cassette sub-family E member 1"/>
    <property type="match status" value="1"/>
</dbReference>
<name>A0A830B1N4_9LAMI</name>
<dbReference type="CDD" id="cd03236">
    <property type="entry name" value="ABC_RNaseL_inhibitor_domain1"/>
    <property type="match status" value="1"/>
</dbReference>